<feature type="region of interest" description="Disordered" evidence="1">
    <location>
        <begin position="77"/>
        <end position="96"/>
    </location>
</feature>
<accession>A0A2H0Q056</accession>
<feature type="transmembrane region" description="Helical" evidence="2">
    <location>
        <begin position="42"/>
        <end position="68"/>
    </location>
</feature>
<feature type="compositionally biased region" description="Low complexity" evidence="1">
    <location>
        <begin position="10"/>
        <end position="20"/>
    </location>
</feature>
<reference evidence="3 4" key="1">
    <citation type="submission" date="2017-09" db="EMBL/GenBank/DDBJ databases">
        <title>Depth-based differentiation of microbial function through sediment-hosted aquifers and enrichment of novel symbionts in the deep terrestrial subsurface.</title>
        <authorList>
            <person name="Probst A.J."/>
            <person name="Ladd B."/>
            <person name="Jarett J.K."/>
            <person name="Geller-Mcgrath D.E."/>
            <person name="Sieber C.M."/>
            <person name="Emerson J.B."/>
            <person name="Anantharaman K."/>
            <person name="Thomas B.C."/>
            <person name="Malmstrom R."/>
            <person name="Stieglmeier M."/>
            <person name="Klingl A."/>
            <person name="Woyke T."/>
            <person name="Ryan C.M."/>
            <person name="Banfield J.F."/>
        </authorList>
    </citation>
    <scope>NUCLEOTIDE SEQUENCE [LARGE SCALE GENOMIC DNA]</scope>
    <source>
        <strain evidence="3">CG11_big_fil_rev_8_21_14_0_20_42_15</strain>
    </source>
</reference>
<dbReference type="EMBL" id="PCXF01000067">
    <property type="protein sequence ID" value="PIR27166.1"/>
    <property type="molecule type" value="Genomic_DNA"/>
</dbReference>
<dbReference type="AlphaFoldDB" id="A0A2H0Q056"/>
<evidence type="ECO:0000256" key="2">
    <source>
        <dbReference type="SAM" id="Phobius"/>
    </source>
</evidence>
<evidence type="ECO:0000313" key="3">
    <source>
        <dbReference type="EMBL" id="PIR27166.1"/>
    </source>
</evidence>
<proteinExistence type="predicted"/>
<keyword evidence="2" id="KW-0472">Membrane</keyword>
<feature type="compositionally biased region" description="Polar residues" evidence="1">
    <location>
        <begin position="77"/>
        <end position="92"/>
    </location>
</feature>
<dbReference type="Proteomes" id="UP000231154">
    <property type="component" value="Unassembled WGS sequence"/>
</dbReference>
<comment type="caution">
    <text evidence="3">The sequence shown here is derived from an EMBL/GenBank/DDBJ whole genome shotgun (WGS) entry which is preliminary data.</text>
</comment>
<feature type="region of interest" description="Disordered" evidence="1">
    <location>
        <begin position="1"/>
        <end position="20"/>
    </location>
</feature>
<gene>
    <name evidence="3" type="ORF">COV40_02360</name>
</gene>
<sequence length="450" mass="47373">MNETAEQNESPDAADSSSSSNFLDKAKNFITLGGDKKKWTRVLIISAIVIAIMGIASLMIWGIALWALARATAEPNSNDTCISGSPQPTTDKITIDGKDYTIPDSGSGKISAEDHLVTTGDPKKNPSSTSDGIQDHLRITNFSQNCTGGDICNADSQRWTPAEGGGAIGQGSVAIGSIPTSDEPWVMNARWKPMPKAGTRVIITAKKTGKSIVTVAGYEYGPSASTGNVAGAQKEVLAKLGISHGDQITFGFAQGQSLVPGTVYIPGGSSNPCGQTDFTGPGMIYDSNAFTASQIDNYLKNKSPKSPLNGKGSAFVSSGKKYGVNPGFLLGLANAESSLGLQCISGSPPAPQGLGGSNNAFGLTHGGQHHFITFSSYEEGIDRAAKNVASLTYKRLDGTPREFRLKWCGYETELEKPPVKLSDGTSVTYACQNGRSNWVDEVTQVMKDIK</sequence>
<evidence type="ECO:0000256" key="1">
    <source>
        <dbReference type="SAM" id="MobiDB-lite"/>
    </source>
</evidence>
<protein>
    <submittedName>
        <fullName evidence="3">Uncharacterized protein</fullName>
    </submittedName>
</protein>
<keyword evidence="2" id="KW-0812">Transmembrane</keyword>
<name>A0A2H0Q056_9BACT</name>
<keyword evidence="2" id="KW-1133">Transmembrane helix</keyword>
<organism evidence="3 4">
    <name type="scientific">Candidatus Berkelbacteria bacterium CG11_big_fil_rev_8_21_14_0_20_42_15</name>
    <dbReference type="NCBI Taxonomy" id="1974517"/>
    <lineage>
        <taxon>Bacteria</taxon>
        <taxon>Candidatus Berkelbacteria</taxon>
    </lineage>
</organism>
<evidence type="ECO:0000313" key="4">
    <source>
        <dbReference type="Proteomes" id="UP000231154"/>
    </source>
</evidence>